<dbReference type="Proteomes" id="UP000053681">
    <property type="component" value="Unassembled WGS sequence"/>
</dbReference>
<name>A0A0V8JHG8_9BACI</name>
<comment type="caution">
    <text evidence="2">The sequence shown here is derived from an EMBL/GenBank/DDBJ whole genome shotgun (WGS) entry which is preliminary data.</text>
</comment>
<keyword evidence="3" id="KW-1185">Reference proteome</keyword>
<evidence type="ECO:0000313" key="3">
    <source>
        <dbReference type="Proteomes" id="UP000053681"/>
    </source>
</evidence>
<dbReference type="GeneID" id="93681519"/>
<evidence type="ECO:0000313" key="2">
    <source>
        <dbReference type="EMBL" id="KSU86514.1"/>
    </source>
</evidence>
<dbReference type="AlphaFoldDB" id="A0A0V8JHG8"/>
<dbReference type="InterPro" id="IPR046318">
    <property type="entry name" value="DUF5344"/>
</dbReference>
<dbReference type="Pfam" id="PF17279">
    <property type="entry name" value="DUF5344"/>
    <property type="match status" value="1"/>
</dbReference>
<reference evidence="2 3" key="1">
    <citation type="submission" date="2015-11" db="EMBL/GenBank/DDBJ databases">
        <title>Bacillus caseinolyticus sp nov.</title>
        <authorList>
            <person name="Dastager S.G."/>
            <person name="Mawlankar R."/>
        </authorList>
    </citation>
    <scope>NUCLEOTIDE SEQUENCE [LARGE SCALE GENOMIC DNA]</scope>
    <source>
        <strain evidence="2 3">SGD-V-76</strain>
    </source>
</reference>
<feature type="coiled-coil region" evidence="1">
    <location>
        <begin position="38"/>
        <end position="87"/>
    </location>
</feature>
<gene>
    <name evidence="2" type="ORF">AS180_18205</name>
</gene>
<dbReference type="EMBL" id="LNQP01000080">
    <property type="protein sequence ID" value="KSU86514.1"/>
    <property type="molecule type" value="Genomic_DNA"/>
</dbReference>
<evidence type="ECO:0008006" key="4">
    <source>
        <dbReference type="Google" id="ProtNLM"/>
    </source>
</evidence>
<sequence length="87" mass="10095">MGKTIKLNYESVMNELNALKAAKDNIVVKEMKSVGDNRLEITEMMKNQEMEIQQLMTNYVQLLTKQIADTESNLKQLKAQDEMMARR</sequence>
<dbReference type="RefSeq" id="WP_061784862.1">
    <property type="nucleotide sequence ID" value="NZ_KQ758695.1"/>
</dbReference>
<organism evidence="2 3">
    <name type="scientific">Priestia veravalensis</name>
    <dbReference type="NCBI Taxonomy" id="1414648"/>
    <lineage>
        <taxon>Bacteria</taxon>
        <taxon>Bacillati</taxon>
        <taxon>Bacillota</taxon>
        <taxon>Bacilli</taxon>
        <taxon>Bacillales</taxon>
        <taxon>Bacillaceae</taxon>
        <taxon>Priestia</taxon>
    </lineage>
</organism>
<keyword evidence="1" id="KW-0175">Coiled coil</keyword>
<proteinExistence type="predicted"/>
<evidence type="ECO:0000256" key="1">
    <source>
        <dbReference type="SAM" id="Coils"/>
    </source>
</evidence>
<protein>
    <recommendedName>
        <fullName evidence="4">YwqI/YxiC family protein</fullName>
    </recommendedName>
</protein>
<accession>A0A0V8JHG8</accession>